<dbReference type="Pfam" id="PF00155">
    <property type="entry name" value="Aminotran_1_2"/>
    <property type="match status" value="1"/>
</dbReference>
<evidence type="ECO:0000256" key="1">
    <source>
        <dbReference type="ARBA" id="ARBA00001933"/>
    </source>
</evidence>
<dbReference type="Proteomes" id="UP000199555">
    <property type="component" value="Unassembled WGS sequence"/>
</dbReference>
<dbReference type="InterPro" id="IPR015424">
    <property type="entry name" value="PyrdxlP-dep_Trfase"/>
</dbReference>
<evidence type="ECO:0000256" key="3">
    <source>
        <dbReference type="ARBA" id="ARBA00011738"/>
    </source>
</evidence>
<dbReference type="GO" id="GO:0033585">
    <property type="term" value="P:L-phenylalanine biosynthetic process from chorismate via phenylpyruvate"/>
    <property type="evidence" value="ECO:0007669"/>
    <property type="project" value="TreeGrafter"/>
</dbReference>
<dbReference type="InterPro" id="IPR000796">
    <property type="entry name" value="Asp_trans"/>
</dbReference>
<protein>
    <submittedName>
        <fullName evidence="8">Aromatic-amino-acid transaminase</fullName>
    </submittedName>
</protein>
<evidence type="ECO:0000256" key="2">
    <source>
        <dbReference type="ARBA" id="ARBA00007441"/>
    </source>
</evidence>
<dbReference type="SUPFAM" id="SSF53383">
    <property type="entry name" value="PLP-dependent transferases"/>
    <property type="match status" value="1"/>
</dbReference>
<keyword evidence="6" id="KW-0663">Pyridoxal phosphate</keyword>
<proteinExistence type="inferred from homology"/>
<evidence type="ECO:0000256" key="5">
    <source>
        <dbReference type="ARBA" id="ARBA00022679"/>
    </source>
</evidence>
<dbReference type="InterPro" id="IPR004839">
    <property type="entry name" value="Aminotransferase_I/II_large"/>
</dbReference>
<dbReference type="NCBIfam" id="NF006719">
    <property type="entry name" value="PRK09257.1"/>
    <property type="match status" value="1"/>
</dbReference>
<feature type="domain" description="Aminotransferase class I/classII large" evidence="7">
    <location>
        <begin position="28"/>
        <end position="389"/>
    </location>
</feature>
<dbReference type="PANTHER" id="PTHR11879">
    <property type="entry name" value="ASPARTATE AMINOTRANSFERASE"/>
    <property type="match status" value="1"/>
</dbReference>
<keyword evidence="4" id="KW-0032">Aminotransferase</keyword>
<dbReference type="RefSeq" id="WP_090753824.1">
    <property type="nucleotide sequence ID" value="NZ_FNGE01000004.1"/>
</dbReference>
<sequence>MFGNLQPQAPDKILALMGEFRADTRQGKIDLGVGVYKDPTGLTPVMRAVKEAERRIWEAETTKAYTALTGEPAYLQALSSMVLADARDDARTAMLSTVGGTGAIRQALEMARMGNPDLTVHVSDPTWPNHLSILKFVGIPFFEYRYFDAETRGVDFEGMKADIARAKKGDLVLLHGCCHNPTGANLTLEQWAEIVAILDKTGAVPLVDLAYQGFGDGLEEDAAGTRLVLRSRPDALVAASCSKNFGIYRERTGLLMVQVADAAQKDLAQGALAFLGRQNYSFPPDHGARIVQTILDDEGLAADWKAELEEVRLGMLSLRQQLAEELRNLTGSDRFDFIERHRGMFSRLGATPQQVQKIKEDNAIYMVGDSRLNIAGLNRDSVPILARAIVEAGV</sequence>
<dbReference type="InterPro" id="IPR015421">
    <property type="entry name" value="PyrdxlP-dep_Trfase_major"/>
</dbReference>
<accession>A0A1G9FST8</accession>
<evidence type="ECO:0000256" key="4">
    <source>
        <dbReference type="ARBA" id="ARBA00022576"/>
    </source>
</evidence>
<evidence type="ECO:0000313" key="9">
    <source>
        <dbReference type="Proteomes" id="UP000199555"/>
    </source>
</evidence>
<comment type="similarity">
    <text evidence="2">Belongs to the class-I pyridoxal-phosphate-dependent aminotransferase family.</text>
</comment>
<dbReference type="GO" id="GO:0004838">
    <property type="term" value="F:L-tyrosine-2-oxoglutarate transaminase activity"/>
    <property type="evidence" value="ECO:0007669"/>
    <property type="project" value="TreeGrafter"/>
</dbReference>
<dbReference type="Gene3D" id="3.40.640.10">
    <property type="entry name" value="Type I PLP-dependent aspartate aminotransferase-like (Major domain)"/>
    <property type="match status" value="1"/>
</dbReference>
<dbReference type="GO" id="GO:0042802">
    <property type="term" value="F:identical protein binding"/>
    <property type="evidence" value="ECO:0007669"/>
    <property type="project" value="TreeGrafter"/>
</dbReference>
<dbReference type="InterPro" id="IPR015422">
    <property type="entry name" value="PyrdxlP-dep_Trfase_small"/>
</dbReference>
<name>A0A1G9FST8_9RHOB</name>
<dbReference type="Gene3D" id="3.90.1150.10">
    <property type="entry name" value="Aspartate Aminotransferase, domain 1"/>
    <property type="match status" value="1"/>
</dbReference>
<dbReference type="PANTHER" id="PTHR11879:SF22">
    <property type="entry name" value="ASPARTATE AMINOTRANSFERASE, MITOCHONDRIAL"/>
    <property type="match status" value="1"/>
</dbReference>
<dbReference type="GO" id="GO:0005829">
    <property type="term" value="C:cytosol"/>
    <property type="evidence" value="ECO:0007669"/>
    <property type="project" value="TreeGrafter"/>
</dbReference>
<dbReference type="GO" id="GO:0030170">
    <property type="term" value="F:pyridoxal phosphate binding"/>
    <property type="evidence" value="ECO:0007669"/>
    <property type="project" value="InterPro"/>
</dbReference>
<keyword evidence="5" id="KW-0808">Transferase</keyword>
<dbReference type="STRING" id="525640.SAMN04487971_10478"/>
<evidence type="ECO:0000259" key="7">
    <source>
        <dbReference type="Pfam" id="PF00155"/>
    </source>
</evidence>
<evidence type="ECO:0000313" key="8">
    <source>
        <dbReference type="EMBL" id="SDK91417.1"/>
    </source>
</evidence>
<evidence type="ECO:0000256" key="6">
    <source>
        <dbReference type="ARBA" id="ARBA00022898"/>
    </source>
</evidence>
<comment type="subunit">
    <text evidence="3">Homodimer.</text>
</comment>
<dbReference type="GO" id="GO:0004069">
    <property type="term" value="F:L-aspartate:2-oxoglutarate aminotransferase activity"/>
    <property type="evidence" value="ECO:0007669"/>
    <property type="project" value="TreeGrafter"/>
</dbReference>
<gene>
    <name evidence="8" type="ORF">SAMN04487971_10478</name>
</gene>
<dbReference type="OrthoDB" id="9766445at2"/>
<dbReference type="AlphaFoldDB" id="A0A1G9FST8"/>
<dbReference type="PRINTS" id="PR00799">
    <property type="entry name" value="TRANSAMINASE"/>
</dbReference>
<dbReference type="EMBL" id="FNGE01000004">
    <property type="protein sequence ID" value="SDK91417.1"/>
    <property type="molecule type" value="Genomic_DNA"/>
</dbReference>
<dbReference type="CDD" id="cd00609">
    <property type="entry name" value="AAT_like"/>
    <property type="match status" value="1"/>
</dbReference>
<reference evidence="9" key="1">
    <citation type="submission" date="2016-10" db="EMBL/GenBank/DDBJ databases">
        <authorList>
            <person name="Varghese N."/>
            <person name="Submissions S."/>
        </authorList>
    </citation>
    <scope>NUCLEOTIDE SEQUENCE [LARGE SCALE GENOMIC DNA]</scope>
    <source>
        <strain evidence="9">CGMCC 1.7655</strain>
    </source>
</reference>
<organism evidence="8 9">
    <name type="scientific">Paracoccus chinensis</name>
    <dbReference type="NCBI Taxonomy" id="525640"/>
    <lineage>
        <taxon>Bacteria</taxon>
        <taxon>Pseudomonadati</taxon>
        <taxon>Pseudomonadota</taxon>
        <taxon>Alphaproteobacteria</taxon>
        <taxon>Rhodobacterales</taxon>
        <taxon>Paracoccaceae</taxon>
        <taxon>Paracoccus</taxon>
    </lineage>
</organism>
<keyword evidence="9" id="KW-1185">Reference proteome</keyword>
<comment type="cofactor">
    <cofactor evidence="1">
        <name>pyridoxal 5'-phosphate</name>
        <dbReference type="ChEBI" id="CHEBI:597326"/>
    </cofactor>
</comment>